<gene>
    <name evidence="2" type="ORF">RRF57_011040</name>
</gene>
<dbReference type="EMBL" id="JAWHQM010000051">
    <property type="protein sequence ID" value="KAK5635328.1"/>
    <property type="molecule type" value="Genomic_DNA"/>
</dbReference>
<evidence type="ECO:0000313" key="2">
    <source>
        <dbReference type="EMBL" id="KAK5635328.1"/>
    </source>
</evidence>
<comment type="caution">
    <text evidence="2">The sequence shown here is derived from an EMBL/GenBank/DDBJ whole genome shotgun (WGS) entry which is preliminary data.</text>
</comment>
<feature type="compositionally biased region" description="Basic and acidic residues" evidence="1">
    <location>
        <begin position="501"/>
        <end position="512"/>
    </location>
</feature>
<evidence type="ECO:0000313" key="3">
    <source>
        <dbReference type="Proteomes" id="UP001305414"/>
    </source>
</evidence>
<feature type="region of interest" description="Disordered" evidence="1">
    <location>
        <begin position="237"/>
        <end position="282"/>
    </location>
</feature>
<name>A0AAN7UXI2_9PEZI</name>
<reference evidence="2 3" key="1">
    <citation type="submission" date="2023-10" db="EMBL/GenBank/DDBJ databases">
        <title>Draft genome sequence of Xylaria bambusicola isolate GMP-LS, the root and basal stem rot pathogen of sugarcane in Indonesia.</title>
        <authorList>
            <person name="Selvaraj P."/>
            <person name="Muralishankar V."/>
            <person name="Muruganantham S."/>
            <person name="Sp S."/>
            <person name="Haryani S."/>
            <person name="Lau K.J.X."/>
            <person name="Naqvi N.I."/>
        </authorList>
    </citation>
    <scope>NUCLEOTIDE SEQUENCE [LARGE SCALE GENOMIC DNA]</scope>
    <source>
        <strain evidence="2">GMP-LS</strain>
    </source>
</reference>
<dbReference type="AlphaFoldDB" id="A0AAN7UXI2"/>
<keyword evidence="3" id="KW-1185">Reference proteome</keyword>
<protein>
    <submittedName>
        <fullName evidence="2">Uncharacterized protein</fullName>
    </submittedName>
</protein>
<sequence>MSYNSQILMSGTFHLDLPQSGGGRGTSFSAVHPGIFRPPTSPSVSSSVYLGRSTGSLQSESFTPLSTAKRKRIGPKESTPLRDWGMATNTDDIIGDRYDFDLNTDGRDRRYVLAGQIETPDGGIHRELGCLEDSVYSDVDYRRALGPKQPYHGVVDSPELRPMEIDSNNEVSGGWSAFAISTIGGVVGRVWQFCKTGAFRGFYAGGGKGYEMSKAVGQPPTGGPVGADRYKAGVRIHGHQPNSLDGSRLQSDYTPSYYERGTPDSTPPPPAKRRQISHSTPIDELRKNWVMIDEPANVNQQSSLASRALSRQPVQQPTAPSLVRRISKPVSRLNAPNFNRHPASRPSSASAGPISNRESASFASTRSPIASPGIKSHTPSRIPVASRAQSPSAFGASHFAQQSSRIPSPSPYAKRSHRRSQSAVSASSVSPMKMKKRESLHEMHDNSPRLDAKARGLAAKRMQNEMETDMRINDFNSRLRDMIRQGKEALGTTYEVESDDDYKRGVDPWESE</sequence>
<feature type="compositionally biased region" description="Low complexity" evidence="1">
    <location>
        <begin position="344"/>
        <end position="355"/>
    </location>
</feature>
<feature type="region of interest" description="Disordered" evidence="1">
    <location>
        <begin position="301"/>
        <end position="448"/>
    </location>
</feature>
<organism evidence="2 3">
    <name type="scientific">Xylaria bambusicola</name>
    <dbReference type="NCBI Taxonomy" id="326684"/>
    <lineage>
        <taxon>Eukaryota</taxon>
        <taxon>Fungi</taxon>
        <taxon>Dikarya</taxon>
        <taxon>Ascomycota</taxon>
        <taxon>Pezizomycotina</taxon>
        <taxon>Sordariomycetes</taxon>
        <taxon>Xylariomycetidae</taxon>
        <taxon>Xylariales</taxon>
        <taxon>Xylariaceae</taxon>
        <taxon>Xylaria</taxon>
    </lineage>
</organism>
<accession>A0AAN7UXI2</accession>
<evidence type="ECO:0000256" key="1">
    <source>
        <dbReference type="SAM" id="MobiDB-lite"/>
    </source>
</evidence>
<feature type="compositionally biased region" description="Polar residues" evidence="1">
    <location>
        <begin position="356"/>
        <end position="368"/>
    </location>
</feature>
<feature type="region of interest" description="Disordered" evidence="1">
    <location>
        <begin position="490"/>
        <end position="512"/>
    </location>
</feature>
<feature type="compositionally biased region" description="Low complexity" evidence="1">
    <location>
        <begin position="421"/>
        <end position="430"/>
    </location>
</feature>
<feature type="compositionally biased region" description="Basic and acidic residues" evidence="1">
    <location>
        <begin position="437"/>
        <end position="448"/>
    </location>
</feature>
<feature type="region of interest" description="Disordered" evidence="1">
    <location>
        <begin position="64"/>
        <end position="84"/>
    </location>
</feature>
<feature type="compositionally biased region" description="Polar residues" evidence="1">
    <location>
        <begin position="240"/>
        <end position="254"/>
    </location>
</feature>
<dbReference type="Proteomes" id="UP001305414">
    <property type="component" value="Unassembled WGS sequence"/>
</dbReference>
<proteinExistence type="predicted"/>